<comment type="caution">
    <text evidence="1">The sequence shown here is derived from an EMBL/GenBank/DDBJ whole genome shotgun (WGS) entry which is preliminary data.</text>
</comment>
<reference evidence="1" key="1">
    <citation type="submission" date="2019-08" db="EMBL/GenBank/DDBJ databases">
        <authorList>
            <person name="Kucharzyk K."/>
            <person name="Murdoch R.W."/>
            <person name="Higgins S."/>
            <person name="Loffler F."/>
        </authorList>
    </citation>
    <scope>NUCLEOTIDE SEQUENCE</scope>
</reference>
<gene>
    <name evidence="1" type="ORF">SDC9_116859</name>
</gene>
<proteinExistence type="predicted"/>
<evidence type="ECO:0000313" key="1">
    <source>
        <dbReference type="EMBL" id="MPM69911.1"/>
    </source>
</evidence>
<accession>A0A645BZ18</accession>
<dbReference type="AlphaFoldDB" id="A0A645BZ18"/>
<organism evidence="1">
    <name type="scientific">bioreactor metagenome</name>
    <dbReference type="NCBI Taxonomy" id="1076179"/>
    <lineage>
        <taxon>unclassified sequences</taxon>
        <taxon>metagenomes</taxon>
        <taxon>ecological metagenomes</taxon>
    </lineage>
</organism>
<protein>
    <recommendedName>
        <fullName evidence="2">PcfJ-like protein</fullName>
    </recommendedName>
</protein>
<evidence type="ECO:0008006" key="2">
    <source>
        <dbReference type="Google" id="ProtNLM"/>
    </source>
</evidence>
<dbReference type="Pfam" id="PF14284">
    <property type="entry name" value="PcfJ"/>
    <property type="match status" value="1"/>
</dbReference>
<dbReference type="EMBL" id="VSSQ01023154">
    <property type="protein sequence ID" value="MPM69911.1"/>
    <property type="molecule type" value="Genomic_DNA"/>
</dbReference>
<dbReference type="InterPro" id="IPR025586">
    <property type="entry name" value="PcfJ"/>
</dbReference>
<name>A0A645BZ18_9ZZZZ</name>
<sequence length="492" mass="57875">MEVTDEIKKFVRDDVFGRSEYLFVTKEKDKYKGYCSKCKHEYEVEHLHHNERGICPICGAEVTVKSTRYGRKNCLNEACFYYFEKSIADPKAVVCKGYYVTKDYTLDYKNPKEIYDLCAMYIFEDKKATMIKESWGYTWGVRSSIFDFNQGYLAPKMCYCSFESIEKAIKGTSFQYIPYKEFQGHYSMVKVFGEYTKYPWIEQIVKMGFAEIIKAKLSGHSMLNCLNYKGKDVFKILKLSRKDVKDIRESKKHITPLFLNLYQLQAKHKAGLSPAEVKSLENKCRYNYPRLENILKYTTLKKAFKYMEKQYKKYAKKFEYEGNVIITWSDYIDDCIKLEMDISSEHVLFPKDVHSAHQNTINQIKVKENKKYDKQIEKRAKALQKYIFEYKELLIRPALSSKELIEEGSALNHCVATHYIKPYAEGNTDIFFIRKVEEPEKPYCTVEVSKGKVIQSKIKGNKCPDEVTQEFIKAFTEIKLSRKKKNRIKVPA</sequence>